<accession>A0AAU8JUQ5</accession>
<dbReference type="EMBL" id="CP159872">
    <property type="protein sequence ID" value="XCM79609.1"/>
    <property type="molecule type" value="Genomic_DNA"/>
</dbReference>
<reference evidence="2" key="1">
    <citation type="submission" date="2024-06" db="EMBL/GenBank/DDBJ databases">
        <title>The genome sequences of Kitasatospora sp. strain HUAS MG31.</title>
        <authorList>
            <person name="Mo P."/>
        </authorList>
    </citation>
    <scope>NUCLEOTIDE SEQUENCE</scope>
    <source>
        <strain evidence="2">HUAS MG31</strain>
    </source>
</reference>
<name>A0AAU8JUQ5_9ACTN</name>
<keyword evidence="1" id="KW-0812">Transmembrane</keyword>
<proteinExistence type="predicted"/>
<keyword evidence="1" id="KW-1133">Transmembrane helix</keyword>
<keyword evidence="1" id="KW-0472">Membrane</keyword>
<feature type="transmembrane region" description="Helical" evidence="1">
    <location>
        <begin position="20"/>
        <end position="37"/>
    </location>
</feature>
<protein>
    <recommendedName>
        <fullName evidence="3">Secreted protein with PEP-CTERM sorting signal</fullName>
    </recommendedName>
</protein>
<evidence type="ECO:0008006" key="3">
    <source>
        <dbReference type="Google" id="ProtNLM"/>
    </source>
</evidence>
<evidence type="ECO:0000256" key="1">
    <source>
        <dbReference type="SAM" id="Phobius"/>
    </source>
</evidence>
<feature type="transmembrane region" description="Helical" evidence="1">
    <location>
        <begin position="49"/>
        <end position="70"/>
    </location>
</feature>
<evidence type="ECO:0000313" key="2">
    <source>
        <dbReference type="EMBL" id="XCM79609.1"/>
    </source>
</evidence>
<sequence>MTPLASSRAFLLASLFKHPETLLLLAGLVGVVVGGALTVDRKARWHRRLIGVPLLVAGLAGIAGFGVVAFH</sequence>
<organism evidence="2">
    <name type="scientific">Kitasatospora camelliae</name>
    <dbReference type="NCBI Taxonomy" id="3156397"/>
    <lineage>
        <taxon>Bacteria</taxon>
        <taxon>Bacillati</taxon>
        <taxon>Actinomycetota</taxon>
        <taxon>Actinomycetes</taxon>
        <taxon>Kitasatosporales</taxon>
        <taxon>Streptomycetaceae</taxon>
        <taxon>Kitasatospora</taxon>
    </lineage>
</organism>
<dbReference type="KEGG" id="kcm:ABWK59_12070"/>
<gene>
    <name evidence="2" type="ORF">ABWK59_12070</name>
</gene>
<dbReference type="RefSeq" id="WP_354640396.1">
    <property type="nucleotide sequence ID" value="NZ_CP159872.1"/>
</dbReference>
<dbReference type="AlphaFoldDB" id="A0AAU8JUQ5"/>